<keyword evidence="1" id="KW-0966">Cell projection</keyword>
<dbReference type="Proteomes" id="UP001442364">
    <property type="component" value="Unassembled WGS sequence"/>
</dbReference>
<dbReference type="Pfam" id="PF12611">
    <property type="entry name" value="Flagellar_put"/>
    <property type="match status" value="1"/>
</dbReference>
<organism evidence="1 2">
    <name type="scientific">[Lactobacillus] rogosae</name>
    <dbReference type="NCBI Taxonomy" id="706562"/>
    <lineage>
        <taxon>Bacteria</taxon>
        <taxon>Bacillati</taxon>
        <taxon>Bacillota</taxon>
        <taxon>Clostridia</taxon>
        <taxon>Lachnospirales</taxon>
        <taxon>Lachnospiraceae</taxon>
        <taxon>Lachnospira</taxon>
    </lineage>
</organism>
<dbReference type="RefSeq" id="WP_055174398.1">
    <property type="nucleotide sequence ID" value="NZ_DAWCMB010000076.1"/>
</dbReference>
<dbReference type="InterPro" id="IPR013367">
    <property type="entry name" value="Flagellar_put"/>
</dbReference>
<protein>
    <submittedName>
        <fullName evidence="1">TIGR02530 family flagellar biosynthesis protein</fullName>
    </submittedName>
</protein>
<keyword evidence="2" id="KW-1185">Reference proteome</keyword>
<comment type="caution">
    <text evidence="1">The sequence shown here is derived from an EMBL/GenBank/DDBJ whole genome shotgun (WGS) entry which is preliminary data.</text>
</comment>
<dbReference type="NCBIfam" id="TIGR02530">
    <property type="entry name" value="flg_new"/>
    <property type="match status" value="1"/>
</dbReference>
<name>A0ABV1BRH5_9FIRM</name>
<reference evidence="1 2" key="1">
    <citation type="submission" date="2024-03" db="EMBL/GenBank/DDBJ databases">
        <title>Human intestinal bacterial collection.</title>
        <authorList>
            <person name="Pauvert C."/>
            <person name="Hitch T.C.A."/>
            <person name="Clavel T."/>
        </authorList>
    </citation>
    <scope>NUCLEOTIDE SEQUENCE [LARGE SCALE GENOMIC DNA]</scope>
    <source>
        <strain evidence="1 2">CLA-AA-H255</strain>
    </source>
</reference>
<evidence type="ECO:0000313" key="1">
    <source>
        <dbReference type="EMBL" id="MEQ2378359.1"/>
    </source>
</evidence>
<evidence type="ECO:0000313" key="2">
    <source>
        <dbReference type="Proteomes" id="UP001442364"/>
    </source>
</evidence>
<gene>
    <name evidence="1" type="ORF">WMO14_00475</name>
</gene>
<keyword evidence="1" id="KW-0282">Flagellum</keyword>
<dbReference type="EMBL" id="JBBMER010000001">
    <property type="protein sequence ID" value="MEQ2378359.1"/>
    <property type="molecule type" value="Genomic_DNA"/>
</dbReference>
<keyword evidence="1" id="KW-0969">Cilium</keyword>
<proteinExistence type="predicted"/>
<accession>A0ABV1BRH5</accession>
<sequence>MNNILNGSVTSIERMAEVISKRKKQDVNATYDGPSFTEILSRQQSIDELVADRTSGVAYGLKFTKHADARLEQRDIRLTDEQMIRLEEGTKKAYSKGIKESLVLVDNLAFIVNTDKKTVITAIDQNSSDDNIYTNIDGAVVM</sequence>